<name>A0ACC2XA96_9TREE</name>
<proteinExistence type="predicted"/>
<keyword evidence="2" id="KW-1185">Reference proteome</keyword>
<protein>
    <submittedName>
        <fullName evidence="1">Uncharacterized protein</fullName>
    </submittedName>
</protein>
<comment type="caution">
    <text evidence="1">The sequence shown here is derived from an EMBL/GenBank/DDBJ whole genome shotgun (WGS) entry which is preliminary data.</text>
</comment>
<sequence length="239" mass="26589">MEKQAIDMDEYAGMHVPHAALTNQSFQPLGKHDLDKVQESHGVFDHSDGRLVVDPEEAKIEYGEEIASKLKISKDGRYVLWPQPSDRADDPQNWSDWKKTYHLIIITMAAFVPDFISSCGIATLFPLAHQFNTTVGEINNLTSNWSIFMLAWGGIIAVFFIKSFGRLPVLFWSQFIGLGFAIGCAVAPNLKTFAAMRILAATFQTAPQVSGLYTASVSDSDEAYYWASLPYRDIAGESK</sequence>
<accession>A0ACC2XA96</accession>
<evidence type="ECO:0000313" key="1">
    <source>
        <dbReference type="EMBL" id="KAJ9120500.1"/>
    </source>
</evidence>
<evidence type="ECO:0000313" key="2">
    <source>
        <dbReference type="Proteomes" id="UP001234202"/>
    </source>
</evidence>
<organism evidence="1 2">
    <name type="scientific">Naganishia onofrii</name>
    <dbReference type="NCBI Taxonomy" id="1851511"/>
    <lineage>
        <taxon>Eukaryota</taxon>
        <taxon>Fungi</taxon>
        <taxon>Dikarya</taxon>
        <taxon>Basidiomycota</taxon>
        <taxon>Agaricomycotina</taxon>
        <taxon>Tremellomycetes</taxon>
        <taxon>Filobasidiales</taxon>
        <taxon>Filobasidiaceae</taxon>
        <taxon>Naganishia</taxon>
    </lineage>
</organism>
<dbReference type="Proteomes" id="UP001234202">
    <property type="component" value="Unassembled WGS sequence"/>
</dbReference>
<gene>
    <name evidence="1" type="ORF">QFC24_005173</name>
</gene>
<reference evidence="1" key="1">
    <citation type="submission" date="2023-04" db="EMBL/GenBank/DDBJ databases">
        <title>Draft Genome sequencing of Naganishia species isolated from polar environments using Oxford Nanopore Technology.</title>
        <authorList>
            <person name="Leo P."/>
            <person name="Venkateswaran K."/>
        </authorList>
    </citation>
    <scope>NUCLEOTIDE SEQUENCE</scope>
    <source>
        <strain evidence="1">DBVPG 5303</strain>
    </source>
</reference>
<dbReference type="EMBL" id="JASBWV010000020">
    <property type="protein sequence ID" value="KAJ9120500.1"/>
    <property type="molecule type" value="Genomic_DNA"/>
</dbReference>